<dbReference type="InterPro" id="IPR002786">
    <property type="entry name" value="Non_canon_purine_NTPase"/>
</dbReference>
<keyword evidence="3 11" id="KW-0547">Nucleotide-binding</keyword>
<dbReference type="GO" id="GO:0103023">
    <property type="term" value="F:ITPase activity"/>
    <property type="evidence" value="ECO:0007669"/>
    <property type="project" value="UniProtKB-EC"/>
</dbReference>
<dbReference type="GO" id="GO:0000166">
    <property type="term" value="F:nucleotide binding"/>
    <property type="evidence" value="ECO:0007669"/>
    <property type="project" value="UniProtKB-KW"/>
</dbReference>
<evidence type="ECO:0000256" key="3">
    <source>
        <dbReference type="ARBA" id="ARBA00022741"/>
    </source>
</evidence>
<comment type="catalytic activity">
    <reaction evidence="9 11">
        <text>XTP + H2O = XDP + phosphate + H(+)</text>
        <dbReference type="Rhea" id="RHEA:28406"/>
        <dbReference type="ChEBI" id="CHEBI:15377"/>
        <dbReference type="ChEBI" id="CHEBI:15378"/>
        <dbReference type="ChEBI" id="CHEBI:43474"/>
        <dbReference type="ChEBI" id="CHEBI:59884"/>
        <dbReference type="ChEBI" id="CHEBI:61314"/>
        <dbReference type="EC" id="3.6.1.73"/>
    </reaction>
</comment>
<evidence type="ECO:0000256" key="9">
    <source>
        <dbReference type="ARBA" id="ARBA00048781"/>
    </source>
</evidence>
<dbReference type="GO" id="GO:0046872">
    <property type="term" value="F:metal ion binding"/>
    <property type="evidence" value="ECO:0007669"/>
    <property type="project" value="UniProtKB-KW"/>
</dbReference>
<name>A0A955RLI2_9BACT</name>
<evidence type="ECO:0000256" key="1">
    <source>
        <dbReference type="ARBA" id="ARBA00001936"/>
    </source>
</evidence>
<organism evidence="13 14">
    <name type="scientific">Candidatus Dojkabacteria bacterium</name>
    <dbReference type="NCBI Taxonomy" id="2099670"/>
    <lineage>
        <taxon>Bacteria</taxon>
        <taxon>Candidatus Dojkabacteria</taxon>
    </lineage>
</organism>
<protein>
    <recommendedName>
        <fullName evidence="11">Probable inosine/xanthosine triphosphatase</fullName>
        <shortName evidence="11">ITPase/XTPase</shortName>
        <ecNumber evidence="11">3.6.1.73</ecNumber>
    </recommendedName>
    <alternativeName>
        <fullName evidence="11">Non-canonical purine NTP phosphatase</fullName>
    </alternativeName>
    <alternativeName>
        <fullName evidence="11">Non-standard purine NTP phosphatase</fullName>
    </alternativeName>
    <alternativeName>
        <fullName evidence="11">Nucleoside-triphosphate phosphatase</fullName>
        <shortName evidence="11">NTPase</shortName>
    </alternativeName>
</protein>
<keyword evidence="6 11" id="KW-0546">Nucleotide metabolism</keyword>
<evidence type="ECO:0000313" key="14">
    <source>
        <dbReference type="Proteomes" id="UP000714915"/>
    </source>
</evidence>
<proteinExistence type="inferred from homology"/>
<keyword evidence="5 11" id="KW-0460">Magnesium</keyword>
<evidence type="ECO:0000256" key="10">
    <source>
        <dbReference type="ARBA" id="ARBA00060855"/>
    </source>
</evidence>
<dbReference type="PANTHER" id="PTHR34699">
    <property type="match status" value="1"/>
</dbReference>
<dbReference type="InterPro" id="IPR029001">
    <property type="entry name" value="ITPase-like_fam"/>
</dbReference>
<dbReference type="InterPro" id="IPR050299">
    <property type="entry name" value="YjjX_NTPase"/>
</dbReference>
<dbReference type="Pfam" id="PF01931">
    <property type="entry name" value="NTPase_I-T"/>
    <property type="match status" value="1"/>
</dbReference>
<evidence type="ECO:0000256" key="8">
    <source>
        <dbReference type="ARBA" id="ARBA00048174"/>
    </source>
</evidence>
<comment type="function">
    <text evidence="11">Phosphatase that hydrolyzes non-canonical purine nucleotides such as XTP and ITP to their respective diphosphate derivatives. Probably excludes non-canonical purines from DNA/RNA precursor pool, thus preventing their incorporation into DNA/RNA and avoiding chromosomal lesions.</text>
</comment>
<sequence>MKKVIIASKNPVKIETTKLGFGQMFKDQKFEFEGISVPSNVSDQPMSNKETVEGATNRALNAKKEQEGADYWVGIEGGLEDEKGKLVSFAWIVIINKHGYVSKSRTSDFTLPDRVSELIHQGYELGDADDIVFKKENSKQANGSVGILTHDVITRTQLYEHAIIMALIPYVNEELYLR</sequence>
<dbReference type="FunFam" id="3.90.950.10:FF:000002">
    <property type="entry name" value="Inosine/xanthosine triphosphatase"/>
    <property type="match status" value="1"/>
</dbReference>
<dbReference type="SUPFAM" id="SSF52972">
    <property type="entry name" value="ITPase-like"/>
    <property type="match status" value="1"/>
</dbReference>
<comment type="subunit">
    <text evidence="11">Homodimer.</text>
</comment>
<keyword evidence="7 11" id="KW-0464">Manganese</keyword>
<comment type="caution">
    <text evidence="13">The sequence shown here is derived from an EMBL/GenBank/DDBJ whole genome shotgun (WGS) entry which is preliminary data.</text>
</comment>
<evidence type="ECO:0000256" key="4">
    <source>
        <dbReference type="ARBA" id="ARBA00022801"/>
    </source>
</evidence>
<dbReference type="GO" id="GO:0009117">
    <property type="term" value="P:nucleotide metabolic process"/>
    <property type="evidence" value="ECO:0007669"/>
    <property type="project" value="UniProtKB-KW"/>
</dbReference>
<evidence type="ECO:0000259" key="12">
    <source>
        <dbReference type="Pfam" id="PF01931"/>
    </source>
</evidence>
<dbReference type="GO" id="GO:0006772">
    <property type="term" value="P:thiamine metabolic process"/>
    <property type="evidence" value="ECO:0007669"/>
    <property type="project" value="TreeGrafter"/>
</dbReference>
<gene>
    <name evidence="13" type="primary">yjjX</name>
    <name evidence="13" type="ORF">KC669_03645</name>
</gene>
<accession>A0A955RLI2</accession>
<evidence type="ECO:0000256" key="7">
    <source>
        <dbReference type="ARBA" id="ARBA00023211"/>
    </source>
</evidence>
<comment type="caution">
    <text evidence="11">Lacks conserved residue(s) required for the propagation of feature annotation.</text>
</comment>
<comment type="cofactor">
    <cofactor evidence="11">
        <name>Mg(2+)</name>
        <dbReference type="ChEBI" id="CHEBI:18420"/>
    </cofactor>
    <cofactor evidence="11">
        <name>Mn(2+)</name>
        <dbReference type="ChEBI" id="CHEBI:29035"/>
    </cofactor>
    <text evidence="11">Binds 1 divalent metal cation per subunit; can use either Mg(2+) or Mn(2+).</text>
</comment>
<dbReference type="InterPro" id="IPR026533">
    <property type="entry name" value="NTPase/PRRC1"/>
</dbReference>
<dbReference type="EC" id="3.6.1.73" evidence="11"/>
<evidence type="ECO:0000313" key="13">
    <source>
        <dbReference type="EMBL" id="MCA9387101.1"/>
    </source>
</evidence>
<evidence type="ECO:0000256" key="6">
    <source>
        <dbReference type="ARBA" id="ARBA00023080"/>
    </source>
</evidence>
<reference evidence="13" key="2">
    <citation type="journal article" date="2021" name="Microbiome">
        <title>Successional dynamics and alternative stable states in a saline activated sludge microbial community over 9 years.</title>
        <authorList>
            <person name="Wang Y."/>
            <person name="Ye J."/>
            <person name="Ju F."/>
            <person name="Liu L."/>
            <person name="Boyd J.A."/>
            <person name="Deng Y."/>
            <person name="Parks D.H."/>
            <person name="Jiang X."/>
            <person name="Yin X."/>
            <person name="Woodcroft B.J."/>
            <person name="Tyson G.W."/>
            <person name="Hugenholtz P."/>
            <person name="Polz M.F."/>
            <person name="Zhang T."/>
        </authorList>
    </citation>
    <scope>NUCLEOTIDE SEQUENCE</scope>
    <source>
        <strain evidence="13">HKST-UBA09</strain>
    </source>
</reference>
<comment type="cofactor">
    <cofactor evidence="1">
        <name>Mn(2+)</name>
        <dbReference type="ChEBI" id="CHEBI:29035"/>
    </cofactor>
</comment>
<dbReference type="EMBL" id="JAGQLF010000047">
    <property type="protein sequence ID" value="MCA9387101.1"/>
    <property type="molecule type" value="Genomic_DNA"/>
</dbReference>
<dbReference type="NCBIfam" id="NF003459">
    <property type="entry name" value="PRK05074.1"/>
    <property type="match status" value="1"/>
</dbReference>
<evidence type="ECO:0000256" key="2">
    <source>
        <dbReference type="ARBA" id="ARBA00022723"/>
    </source>
</evidence>
<keyword evidence="4 11" id="KW-0378">Hydrolase</keyword>
<feature type="domain" description="Non-canonical purine NTP phosphatase/PRRC1" evidence="12">
    <location>
        <begin position="7"/>
        <end position="170"/>
    </location>
</feature>
<dbReference type="HAMAP" id="MF_00648">
    <property type="entry name" value="Non_canon_purine_NTPase_YjjX"/>
    <property type="match status" value="1"/>
</dbReference>
<dbReference type="NCBIfam" id="TIGR00258">
    <property type="entry name" value="inosine/xanthosine triphosphatase"/>
    <property type="match status" value="1"/>
</dbReference>
<dbReference type="Gene3D" id="3.90.950.10">
    <property type="match status" value="1"/>
</dbReference>
<keyword evidence="2 11" id="KW-0479">Metal-binding</keyword>
<dbReference type="Proteomes" id="UP000714915">
    <property type="component" value="Unassembled WGS sequence"/>
</dbReference>
<comment type="catalytic activity">
    <reaction evidence="8 11">
        <text>ITP + H2O = IDP + phosphate + H(+)</text>
        <dbReference type="Rhea" id="RHEA:28330"/>
        <dbReference type="ChEBI" id="CHEBI:15377"/>
        <dbReference type="ChEBI" id="CHEBI:15378"/>
        <dbReference type="ChEBI" id="CHEBI:43474"/>
        <dbReference type="ChEBI" id="CHEBI:58280"/>
        <dbReference type="ChEBI" id="CHEBI:61402"/>
        <dbReference type="EC" id="3.6.1.73"/>
    </reaction>
</comment>
<dbReference type="AlphaFoldDB" id="A0A955RLI2"/>
<evidence type="ECO:0000256" key="5">
    <source>
        <dbReference type="ARBA" id="ARBA00022842"/>
    </source>
</evidence>
<evidence type="ECO:0000256" key="11">
    <source>
        <dbReference type="HAMAP-Rule" id="MF_00648"/>
    </source>
</evidence>
<reference evidence="13" key="1">
    <citation type="submission" date="2020-04" db="EMBL/GenBank/DDBJ databases">
        <authorList>
            <person name="Zhang T."/>
        </authorList>
    </citation>
    <scope>NUCLEOTIDE SEQUENCE</scope>
    <source>
        <strain evidence="13">HKST-UBA09</strain>
    </source>
</reference>
<dbReference type="PANTHER" id="PTHR34699:SF2">
    <property type="entry name" value="NON-CANONICAL PURINE NTP PHOSPHATASE_PRRC1 DOMAIN-CONTAINING PROTEIN"/>
    <property type="match status" value="1"/>
</dbReference>
<comment type="similarity">
    <text evidence="10 11">Belongs to the YjjX NTPase family.</text>
</comment>